<dbReference type="InParanoid" id="A0A2J6TRR4"/>
<name>A0A2J6TRR4_9HELO</name>
<organism evidence="3 4">
    <name type="scientific">Hyaloscypha bicolor E</name>
    <dbReference type="NCBI Taxonomy" id="1095630"/>
    <lineage>
        <taxon>Eukaryota</taxon>
        <taxon>Fungi</taxon>
        <taxon>Dikarya</taxon>
        <taxon>Ascomycota</taxon>
        <taxon>Pezizomycotina</taxon>
        <taxon>Leotiomycetes</taxon>
        <taxon>Helotiales</taxon>
        <taxon>Hyaloscyphaceae</taxon>
        <taxon>Hyaloscypha</taxon>
        <taxon>Hyaloscypha bicolor</taxon>
    </lineage>
</organism>
<feature type="domain" description="C2H2-type" evidence="2">
    <location>
        <begin position="220"/>
        <end position="243"/>
    </location>
</feature>
<dbReference type="SMART" id="SM00355">
    <property type="entry name" value="ZnF_C2H2"/>
    <property type="match status" value="3"/>
</dbReference>
<keyword evidence="4" id="KW-1185">Reference proteome</keyword>
<dbReference type="Proteomes" id="UP000235371">
    <property type="component" value="Unassembled WGS sequence"/>
</dbReference>
<dbReference type="PROSITE" id="PS00028">
    <property type="entry name" value="ZINC_FINGER_C2H2_1"/>
    <property type="match status" value="2"/>
</dbReference>
<evidence type="ECO:0000313" key="3">
    <source>
        <dbReference type="EMBL" id="PMD65699.1"/>
    </source>
</evidence>
<sequence>MKEDPVDEEDDEVDDQGDMTIADEEPIVPNYEGFKAHIRRLNPGMDSQYNWLVSRIAHQQEIRYKNLLDMRVKHSQAIVRRECAAGPLCLALGGSTTLLDMNGRLLVDKSKAGEQESSRAVSDFSDDDSNPGEGALTDRTFPQGVPMPPTRNLPAEFECQLCFKAKKFQKPTDWTKHVHEDVAPFTCTYERCKEPKSFKRKADWVRHENERHRHLEWWICQIEDCRHPCYRKDNFLQHIVREHKLPEPTQKTKAAIKNARLTEPAWIMLEKCHHETLNRPEDEPCKFCGKSFPTWKKLTVHLAKHMEHISLPILRLVEATNVDARTIISPVEQ</sequence>
<feature type="domain" description="C2H2-type" evidence="2">
    <location>
        <begin position="285"/>
        <end position="305"/>
    </location>
</feature>
<evidence type="ECO:0000256" key="1">
    <source>
        <dbReference type="SAM" id="MobiDB-lite"/>
    </source>
</evidence>
<dbReference type="PANTHER" id="PTHR35391:SF3">
    <property type="entry name" value="FINGER DOMAIN PROTEIN, PUTATIVE (AFU_ORTHOLOGUE AFUA_8G04300)-RELATED"/>
    <property type="match status" value="1"/>
</dbReference>
<dbReference type="EMBL" id="KZ613746">
    <property type="protein sequence ID" value="PMD65699.1"/>
    <property type="molecule type" value="Genomic_DNA"/>
</dbReference>
<dbReference type="InterPro" id="IPR013087">
    <property type="entry name" value="Znf_C2H2_type"/>
</dbReference>
<dbReference type="Pfam" id="PF26082">
    <property type="entry name" value="zf-C2H2_AcuF"/>
    <property type="match status" value="1"/>
</dbReference>
<dbReference type="RefSeq" id="XP_024742603.1">
    <property type="nucleotide sequence ID" value="XM_024873890.1"/>
</dbReference>
<protein>
    <recommendedName>
        <fullName evidence="2">C2H2-type domain-containing protein</fullName>
    </recommendedName>
</protein>
<dbReference type="Pfam" id="PF00096">
    <property type="entry name" value="zf-C2H2"/>
    <property type="match status" value="1"/>
</dbReference>
<evidence type="ECO:0000313" key="4">
    <source>
        <dbReference type="Proteomes" id="UP000235371"/>
    </source>
</evidence>
<reference evidence="3 4" key="1">
    <citation type="submission" date="2016-04" db="EMBL/GenBank/DDBJ databases">
        <title>A degradative enzymes factory behind the ericoid mycorrhizal symbiosis.</title>
        <authorList>
            <consortium name="DOE Joint Genome Institute"/>
            <person name="Martino E."/>
            <person name="Morin E."/>
            <person name="Grelet G."/>
            <person name="Kuo A."/>
            <person name="Kohler A."/>
            <person name="Daghino S."/>
            <person name="Barry K."/>
            <person name="Choi C."/>
            <person name="Cichocki N."/>
            <person name="Clum A."/>
            <person name="Copeland A."/>
            <person name="Hainaut M."/>
            <person name="Haridas S."/>
            <person name="Labutti K."/>
            <person name="Lindquist E."/>
            <person name="Lipzen A."/>
            <person name="Khouja H.-R."/>
            <person name="Murat C."/>
            <person name="Ohm R."/>
            <person name="Olson A."/>
            <person name="Spatafora J."/>
            <person name="Veneault-Fourrey C."/>
            <person name="Henrissat B."/>
            <person name="Grigoriev I."/>
            <person name="Martin F."/>
            <person name="Perotto S."/>
        </authorList>
    </citation>
    <scope>NUCLEOTIDE SEQUENCE [LARGE SCALE GENOMIC DNA]</scope>
    <source>
        <strain evidence="3 4">E</strain>
    </source>
</reference>
<dbReference type="PANTHER" id="PTHR35391">
    <property type="entry name" value="C2H2-TYPE DOMAIN-CONTAINING PROTEIN-RELATED"/>
    <property type="match status" value="1"/>
</dbReference>
<feature type="region of interest" description="Disordered" evidence="1">
    <location>
        <begin position="110"/>
        <end position="145"/>
    </location>
</feature>
<gene>
    <name evidence="3" type="ORF">K444DRAFT_518665</name>
</gene>
<proteinExistence type="predicted"/>
<dbReference type="InterPro" id="IPR058925">
    <property type="entry name" value="zf-C2H2_AcuF"/>
</dbReference>
<evidence type="ECO:0000259" key="2">
    <source>
        <dbReference type="PROSITE" id="PS00028"/>
    </source>
</evidence>
<dbReference type="AlphaFoldDB" id="A0A2J6TRR4"/>
<dbReference type="GeneID" id="36581970"/>
<feature type="non-terminal residue" evidence="3">
    <location>
        <position position="333"/>
    </location>
</feature>
<feature type="region of interest" description="Disordered" evidence="1">
    <location>
        <begin position="1"/>
        <end position="22"/>
    </location>
</feature>
<dbReference type="OrthoDB" id="5315052at2759"/>
<accession>A0A2J6TRR4</accession>